<dbReference type="Gene3D" id="1.10.10.1190">
    <property type="entry name" value="Antirestriction protein ArdA, domain 3"/>
    <property type="match status" value="1"/>
</dbReference>
<dbReference type="InterPro" id="IPR041893">
    <property type="entry name" value="ArdA_dom3"/>
</dbReference>
<organism evidence="1 2">
    <name type="scientific">Nitrosomonas marina</name>
    <dbReference type="NCBI Taxonomy" id="917"/>
    <lineage>
        <taxon>Bacteria</taxon>
        <taxon>Pseudomonadati</taxon>
        <taxon>Pseudomonadota</taxon>
        <taxon>Betaproteobacteria</taxon>
        <taxon>Nitrosomonadales</taxon>
        <taxon>Nitrosomonadaceae</taxon>
        <taxon>Nitrosomonas</taxon>
    </lineage>
</organism>
<dbReference type="Gene3D" id="3.10.20.480">
    <property type="entry name" value="Antirestriction protein ArdA, domain 1"/>
    <property type="match status" value="1"/>
</dbReference>
<proteinExistence type="predicted"/>
<sequence>MNNDIRIYVADLAAYNNGKLHGVWINATDDLDDIWNQVNQMLAESPEGFAEEYAIHDYEGFDGYALSEYEGLETVHKIACFIEEYPDFGGELLNNFGGDLEEARTAAEENYCGCYKSLADFAESLTEDTTQIPENLAYYIDYERMGRDMELSGDIFTIETGYEEIHIFWNH</sequence>
<dbReference type="InterPro" id="IPR041895">
    <property type="entry name" value="ArdA_dom1"/>
</dbReference>
<protein>
    <submittedName>
        <fullName evidence="1">Antirestriction protein</fullName>
    </submittedName>
</protein>
<dbReference type="AlphaFoldDB" id="A0A1H8G5H4"/>
<name>A0A1H8G5H4_9PROT</name>
<reference evidence="1 2" key="1">
    <citation type="submission" date="2016-10" db="EMBL/GenBank/DDBJ databases">
        <authorList>
            <person name="de Groot N.N."/>
        </authorList>
    </citation>
    <scope>NUCLEOTIDE SEQUENCE [LARGE SCALE GENOMIC DNA]</scope>
    <source>
        <strain evidence="1 2">Nm22</strain>
    </source>
</reference>
<dbReference type="RefSeq" id="WP_090633013.1">
    <property type="nucleotide sequence ID" value="NZ_FOCP01000016.1"/>
</dbReference>
<evidence type="ECO:0000313" key="1">
    <source>
        <dbReference type="EMBL" id="SEN38548.1"/>
    </source>
</evidence>
<dbReference type="EMBL" id="FOCP01000016">
    <property type="protein sequence ID" value="SEN38548.1"/>
    <property type="molecule type" value="Genomic_DNA"/>
</dbReference>
<dbReference type="Pfam" id="PF07275">
    <property type="entry name" value="ArdA"/>
    <property type="match status" value="1"/>
</dbReference>
<accession>A0A1H8G5H4</accession>
<dbReference type="Proteomes" id="UP000199459">
    <property type="component" value="Unassembled WGS sequence"/>
</dbReference>
<evidence type="ECO:0000313" key="2">
    <source>
        <dbReference type="Proteomes" id="UP000199459"/>
    </source>
</evidence>
<dbReference type="InterPro" id="IPR009899">
    <property type="entry name" value="ArdA"/>
</dbReference>
<gene>
    <name evidence="1" type="ORF">SAMN05216325_11616</name>
</gene>
<dbReference type="OrthoDB" id="944647at2"/>